<sequence length="84" mass="10081">MSRTAKIIISLGIVFLAYFVYDTINRENERKDRLNVIDGHFKKPFKIEEELKEQYDNDFLIEMDKELYIVTVEDHKVVKTVKQK</sequence>
<name>A0ABR8SKT7_9BACL</name>
<keyword evidence="1" id="KW-0472">Membrane</keyword>
<feature type="transmembrane region" description="Helical" evidence="1">
    <location>
        <begin position="6"/>
        <end position="24"/>
    </location>
</feature>
<organism evidence="2 3">
    <name type="scientific">Fictibacillus norfolkensis</name>
    <dbReference type="NCBI Taxonomy" id="2762233"/>
    <lineage>
        <taxon>Bacteria</taxon>
        <taxon>Bacillati</taxon>
        <taxon>Bacillota</taxon>
        <taxon>Bacilli</taxon>
        <taxon>Bacillales</taxon>
        <taxon>Fictibacillaceae</taxon>
        <taxon>Fictibacillus</taxon>
    </lineage>
</organism>
<accession>A0ABR8SKT7</accession>
<proteinExistence type="predicted"/>
<evidence type="ECO:0000313" key="2">
    <source>
        <dbReference type="EMBL" id="MBD7964097.1"/>
    </source>
</evidence>
<comment type="caution">
    <text evidence="2">The sequence shown here is derived from an EMBL/GenBank/DDBJ whole genome shotgun (WGS) entry which is preliminary data.</text>
</comment>
<reference evidence="2 3" key="1">
    <citation type="submission" date="2020-08" db="EMBL/GenBank/DDBJ databases">
        <title>A Genomic Blueprint of the Chicken Gut Microbiome.</title>
        <authorList>
            <person name="Gilroy R."/>
            <person name="Ravi A."/>
            <person name="Getino M."/>
            <person name="Pursley I."/>
            <person name="Horton D.L."/>
            <person name="Alikhan N.-F."/>
            <person name="Baker D."/>
            <person name="Gharbi K."/>
            <person name="Hall N."/>
            <person name="Watson M."/>
            <person name="Adriaenssens E.M."/>
            <person name="Foster-Nyarko E."/>
            <person name="Jarju S."/>
            <person name="Secka A."/>
            <person name="Antonio M."/>
            <person name="Oren A."/>
            <person name="Chaudhuri R."/>
            <person name="La Ragione R.M."/>
            <person name="Hildebrand F."/>
            <person name="Pallen M.J."/>
        </authorList>
    </citation>
    <scope>NUCLEOTIDE SEQUENCE [LARGE SCALE GENOMIC DNA]</scope>
    <source>
        <strain evidence="2 3">Sa2CUA10</strain>
    </source>
</reference>
<keyword evidence="1" id="KW-1133">Transmembrane helix</keyword>
<protein>
    <submittedName>
        <fullName evidence="2">Uncharacterized protein</fullName>
    </submittedName>
</protein>
<keyword evidence="3" id="KW-1185">Reference proteome</keyword>
<dbReference type="Proteomes" id="UP000603641">
    <property type="component" value="Unassembled WGS sequence"/>
</dbReference>
<dbReference type="EMBL" id="JACSQM010000003">
    <property type="protein sequence ID" value="MBD7964097.1"/>
    <property type="molecule type" value="Genomic_DNA"/>
</dbReference>
<dbReference type="RefSeq" id="WP_191753478.1">
    <property type="nucleotide sequence ID" value="NZ_JACSQM010000003.1"/>
</dbReference>
<evidence type="ECO:0000313" key="3">
    <source>
        <dbReference type="Proteomes" id="UP000603641"/>
    </source>
</evidence>
<keyword evidence="1" id="KW-0812">Transmembrane</keyword>
<evidence type="ECO:0000256" key="1">
    <source>
        <dbReference type="SAM" id="Phobius"/>
    </source>
</evidence>
<gene>
    <name evidence="2" type="ORF">H9648_08530</name>
</gene>